<comment type="caution">
    <text evidence="9">The sequence shown here is derived from an EMBL/GenBank/DDBJ whole genome shotgun (WGS) entry which is preliminary data.</text>
</comment>
<keyword evidence="4 8" id="KW-0812">Transmembrane</keyword>
<feature type="region of interest" description="Disordered" evidence="7">
    <location>
        <begin position="1"/>
        <end position="36"/>
    </location>
</feature>
<dbReference type="PANTHER" id="PTHR34584">
    <property type="entry name" value="NA(+)/H(+) ANTIPORTER SUBUNIT E1"/>
    <property type="match status" value="1"/>
</dbReference>
<dbReference type="GO" id="GO:0008324">
    <property type="term" value="F:monoatomic cation transmembrane transporter activity"/>
    <property type="evidence" value="ECO:0007669"/>
    <property type="project" value="InterPro"/>
</dbReference>
<evidence type="ECO:0000313" key="9">
    <source>
        <dbReference type="EMBL" id="RNB51513.1"/>
    </source>
</evidence>
<evidence type="ECO:0000256" key="4">
    <source>
        <dbReference type="ARBA" id="ARBA00022692"/>
    </source>
</evidence>
<dbReference type="Pfam" id="PF01899">
    <property type="entry name" value="MNHE"/>
    <property type="match status" value="1"/>
</dbReference>
<dbReference type="InterPro" id="IPR002758">
    <property type="entry name" value="Cation_antiport_E"/>
</dbReference>
<gene>
    <name evidence="9" type="ORF">EDM22_03495</name>
</gene>
<organism evidence="9 10">
    <name type="scientific">Agromyces tardus</name>
    <dbReference type="NCBI Taxonomy" id="2583849"/>
    <lineage>
        <taxon>Bacteria</taxon>
        <taxon>Bacillati</taxon>
        <taxon>Actinomycetota</taxon>
        <taxon>Actinomycetes</taxon>
        <taxon>Micrococcales</taxon>
        <taxon>Microbacteriaceae</taxon>
        <taxon>Agromyces</taxon>
    </lineage>
</organism>
<dbReference type="AlphaFoldDB" id="A0A3M8AK58"/>
<reference evidence="9 10" key="1">
    <citation type="submission" date="2018-10" db="EMBL/GenBank/DDBJ databases">
        <title>Isolation, diversity and antibacterial activity of antinobacteria from the wheat rhizosphere soil.</title>
        <authorList>
            <person name="Sun T."/>
        </authorList>
    </citation>
    <scope>NUCLEOTIDE SEQUENCE [LARGE SCALE GENOMIC DNA]</scope>
    <source>
        <strain evidence="9 10">SJ-23</strain>
    </source>
</reference>
<evidence type="ECO:0000256" key="2">
    <source>
        <dbReference type="ARBA" id="ARBA00006228"/>
    </source>
</evidence>
<evidence type="ECO:0000256" key="5">
    <source>
        <dbReference type="ARBA" id="ARBA00022989"/>
    </source>
</evidence>
<dbReference type="EMBL" id="RHHB01000003">
    <property type="protein sequence ID" value="RNB51513.1"/>
    <property type="molecule type" value="Genomic_DNA"/>
</dbReference>
<evidence type="ECO:0000256" key="8">
    <source>
        <dbReference type="SAM" id="Phobius"/>
    </source>
</evidence>
<keyword evidence="10" id="KW-1185">Reference proteome</keyword>
<proteinExistence type="inferred from homology"/>
<dbReference type="NCBIfam" id="NF006521">
    <property type="entry name" value="PRK08965.1-5"/>
    <property type="match status" value="1"/>
</dbReference>
<comment type="subcellular location">
    <subcellularLocation>
        <location evidence="1">Cell membrane</location>
        <topology evidence="1">Multi-pass membrane protein</topology>
    </subcellularLocation>
</comment>
<feature type="compositionally biased region" description="Low complexity" evidence="7">
    <location>
        <begin position="1"/>
        <end position="20"/>
    </location>
</feature>
<keyword evidence="6 8" id="KW-0472">Membrane</keyword>
<keyword evidence="5 8" id="KW-1133">Transmembrane helix</keyword>
<dbReference type="Proteomes" id="UP000275048">
    <property type="component" value="Unassembled WGS sequence"/>
</dbReference>
<dbReference type="PANTHER" id="PTHR34584:SF1">
    <property type="entry name" value="NA(+)_H(+) ANTIPORTER SUBUNIT E1"/>
    <property type="match status" value="1"/>
</dbReference>
<dbReference type="GO" id="GO:0005886">
    <property type="term" value="C:plasma membrane"/>
    <property type="evidence" value="ECO:0007669"/>
    <property type="project" value="UniProtKB-SubCell"/>
</dbReference>
<accession>A0A3M8AK58</accession>
<evidence type="ECO:0000256" key="6">
    <source>
        <dbReference type="ARBA" id="ARBA00023136"/>
    </source>
</evidence>
<protein>
    <submittedName>
        <fullName evidence="9">Na+/H+ antiporter subunit E</fullName>
    </submittedName>
</protein>
<feature type="compositionally biased region" description="Basic and acidic residues" evidence="7">
    <location>
        <begin position="241"/>
        <end position="259"/>
    </location>
</feature>
<dbReference type="RefSeq" id="WP_122935673.1">
    <property type="nucleotide sequence ID" value="NZ_JBHSNT010000003.1"/>
</dbReference>
<comment type="similarity">
    <text evidence="2">Belongs to the CPA3 antiporters (TC 2.A.63) subunit E family.</text>
</comment>
<keyword evidence="3" id="KW-1003">Cell membrane</keyword>
<sequence>MSPADAAAAPVEPEPVGSVPEDPEAPEVPEVPEAPPEPRFSRWESVWRQLPLLIALVLLWVFLWDHVDVLTITTGVLLAVLVTRFLYLPPVLLSGRFDPWRGLLLGLRMIVDVAVASVQVAFRAVWPTWRPLNSIIAVQLLTRSDLVTTLTAEAISVVPGTVVVDIDRERGLLYLHALGTRTRGDLERVRDAVLGTEERIVLAIGTREQAASVRQARRERRAGGRPTLAPHVAREVAPTHTAERHPLDDPELRAEEHLPGRLGAPAEPEAHPKPDAHPEPGAHPKGDDA</sequence>
<evidence type="ECO:0000256" key="7">
    <source>
        <dbReference type="SAM" id="MobiDB-lite"/>
    </source>
</evidence>
<feature type="transmembrane region" description="Helical" evidence="8">
    <location>
        <begin position="69"/>
        <end position="93"/>
    </location>
</feature>
<evidence type="ECO:0000313" key="10">
    <source>
        <dbReference type="Proteomes" id="UP000275048"/>
    </source>
</evidence>
<evidence type="ECO:0000256" key="1">
    <source>
        <dbReference type="ARBA" id="ARBA00004651"/>
    </source>
</evidence>
<name>A0A3M8AK58_9MICO</name>
<feature type="compositionally biased region" description="Basic and acidic residues" evidence="7">
    <location>
        <begin position="268"/>
        <end position="289"/>
    </location>
</feature>
<evidence type="ECO:0000256" key="3">
    <source>
        <dbReference type="ARBA" id="ARBA00022475"/>
    </source>
</evidence>
<feature type="transmembrane region" description="Helical" evidence="8">
    <location>
        <begin position="46"/>
        <end position="63"/>
    </location>
</feature>
<feature type="region of interest" description="Disordered" evidence="7">
    <location>
        <begin position="211"/>
        <end position="289"/>
    </location>
</feature>
<dbReference type="OrthoDB" id="3556991at2"/>